<dbReference type="EMBL" id="CAFBLM010000025">
    <property type="protein sequence ID" value="CAB4869257.1"/>
    <property type="molecule type" value="Genomic_DNA"/>
</dbReference>
<organism evidence="2">
    <name type="scientific">freshwater metagenome</name>
    <dbReference type="NCBI Taxonomy" id="449393"/>
    <lineage>
        <taxon>unclassified sequences</taxon>
        <taxon>metagenomes</taxon>
        <taxon>ecological metagenomes</taxon>
    </lineage>
</organism>
<gene>
    <name evidence="2" type="ORF">UFOPK3401_00705</name>
</gene>
<dbReference type="AlphaFoldDB" id="A0A6J7DF13"/>
<accession>A0A6J7DF13</accession>
<sequence>MTDPNNERLQAYTLLIKGLLGLRSQGISESEFLIQTLPGLLAVVDSAEEPASEQVQPSASIPVSARSETPIEPSVQPARRPRLLVAGLTVVKPNSNNFSSPPLAASSEGEVDVTTLRLRPDFEAALRQIQGVRAASVVTNGTADPTEIHILAMTGRTPKQIVRDVQSLAIAQFDLEIDHRIVSVVQLEDADLGTVPVAPPTPEQNDGHHDNVAEATVETSNEVIELDARESAPVGLTVVPDSGSGRHAASFGGGTQATARVMAMPDVVADVAAESATSSAAASEEAGPRPSISAIMVRTSGDEAEATVTLVTNGELFEGQVVGPSNISHRPRLIAQATLRAVTELLGQQADIESVMIVPSAMKSIVLTVVSVLTPRIGEQSLTGSALVRGDEADAVARSVLDALNRRISG</sequence>
<protein>
    <submittedName>
        <fullName evidence="2">Unannotated protein</fullName>
    </submittedName>
</protein>
<evidence type="ECO:0000256" key="1">
    <source>
        <dbReference type="SAM" id="MobiDB-lite"/>
    </source>
</evidence>
<feature type="region of interest" description="Disordered" evidence="1">
    <location>
        <begin position="51"/>
        <end position="76"/>
    </location>
</feature>
<proteinExistence type="predicted"/>
<name>A0A6J7DF13_9ZZZZ</name>
<reference evidence="2" key="1">
    <citation type="submission" date="2020-05" db="EMBL/GenBank/DDBJ databases">
        <authorList>
            <person name="Chiriac C."/>
            <person name="Salcher M."/>
            <person name="Ghai R."/>
            <person name="Kavagutti S V."/>
        </authorList>
    </citation>
    <scope>NUCLEOTIDE SEQUENCE</scope>
</reference>
<evidence type="ECO:0000313" key="2">
    <source>
        <dbReference type="EMBL" id="CAB4869257.1"/>
    </source>
</evidence>